<dbReference type="InterPro" id="IPR027417">
    <property type="entry name" value="P-loop_NTPase"/>
</dbReference>
<feature type="domain" description="CobQ/CobB/MinD/ParA nucleotide binding" evidence="10">
    <location>
        <begin position="9"/>
        <end position="185"/>
    </location>
</feature>
<dbReference type="GO" id="GO:0005524">
    <property type="term" value="F:ATP binding"/>
    <property type="evidence" value="ECO:0007669"/>
    <property type="project" value="UniProtKB-UniRule"/>
</dbReference>
<dbReference type="PANTHER" id="PTHR43873">
    <property type="entry name" value="COBYRINATE A,C-DIAMIDE SYNTHASE"/>
    <property type="match status" value="1"/>
</dbReference>
<evidence type="ECO:0000256" key="7">
    <source>
        <dbReference type="ARBA" id="ARBA00022842"/>
    </source>
</evidence>
<evidence type="ECO:0000256" key="1">
    <source>
        <dbReference type="ARBA" id="ARBA00001946"/>
    </source>
</evidence>
<comment type="miscellaneous">
    <text evidence="9">The a and c carboxylates of cobyrinate are activated for nucleophilic attack via formation of a phosphorylated intermediate by ATP. CbiA catalyzes first the amidation of the c-carboxylate, and then that of the a-carboxylate.</text>
</comment>
<keyword evidence="13" id="KW-1185">Reference proteome</keyword>
<dbReference type="InterPro" id="IPR011698">
    <property type="entry name" value="GATase_3"/>
</dbReference>
<dbReference type="Gene3D" id="3.40.50.880">
    <property type="match status" value="1"/>
</dbReference>
<evidence type="ECO:0000256" key="9">
    <source>
        <dbReference type="HAMAP-Rule" id="MF_00027"/>
    </source>
</evidence>
<name>A0A1I1Q5E3_9GAMM</name>
<evidence type="ECO:0000259" key="10">
    <source>
        <dbReference type="Pfam" id="PF01656"/>
    </source>
</evidence>
<evidence type="ECO:0000256" key="5">
    <source>
        <dbReference type="ARBA" id="ARBA00022741"/>
    </source>
</evidence>
<dbReference type="NCBIfam" id="NF002204">
    <property type="entry name" value="PRK01077.1"/>
    <property type="match status" value="1"/>
</dbReference>
<evidence type="ECO:0000256" key="8">
    <source>
        <dbReference type="ARBA" id="ARBA00022962"/>
    </source>
</evidence>
<feature type="site" description="Increases nucleophilicity of active site Cys" evidence="9">
    <location>
        <position position="414"/>
    </location>
</feature>
<dbReference type="HAMAP" id="MF_00027">
    <property type="entry name" value="CobB_CbiA"/>
    <property type="match status" value="1"/>
</dbReference>
<feature type="active site" description="Nucleophile" evidence="9">
    <location>
        <position position="320"/>
    </location>
</feature>
<comment type="function">
    <text evidence="9">Catalyzes the ATP-dependent amidation of the two carboxylate groups at positions a and c of cobyrinate, using either L-glutamine or ammonia as the nitrogen source.</text>
</comment>
<dbReference type="InterPro" id="IPR029062">
    <property type="entry name" value="Class_I_gatase-like"/>
</dbReference>
<comment type="domain">
    <text evidence="9">Comprises of two domains. The C-terminal domain contains the binding site for glutamine and catalyzes the hydrolysis of this substrate to glutamate and ammonia. The N-terminal domain is anticipated to bind ATP and cobyrinate and catalyzes the ultimate synthesis of the diamide product. The ammonia produced via the glutaminase domain is probably translocated to the adjacent domain via a molecular tunnel, where it reacts with an activated intermediate.</text>
</comment>
<dbReference type="EMBL" id="FOMJ01000002">
    <property type="protein sequence ID" value="SFD17192.1"/>
    <property type="molecule type" value="Genomic_DNA"/>
</dbReference>
<reference evidence="12 13" key="1">
    <citation type="submission" date="2016-10" db="EMBL/GenBank/DDBJ databases">
        <authorList>
            <person name="de Groot N.N."/>
        </authorList>
    </citation>
    <scope>NUCLEOTIDE SEQUENCE [LARGE SCALE GENOMIC DNA]</scope>
    <source>
        <strain evidence="12 13">HL3</strain>
    </source>
</reference>
<evidence type="ECO:0000313" key="13">
    <source>
        <dbReference type="Proteomes" id="UP000198611"/>
    </source>
</evidence>
<dbReference type="SUPFAM" id="SSF52317">
    <property type="entry name" value="Class I glutamine amidotransferase-like"/>
    <property type="match status" value="1"/>
</dbReference>
<keyword evidence="3 9" id="KW-0169">Cobalamin biosynthesis</keyword>
<evidence type="ECO:0000256" key="2">
    <source>
        <dbReference type="ARBA" id="ARBA00006205"/>
    </source>
</evidence>
<keyword evidence="5 9" id="KW-0547">Nucleotide-binding</keyword>
<dbReference type="PANTHER" id="PTHR43873:SF1">
    <property type="entry name" value="COBYRINATE A,C-DIAMIDE SYNTHASE"/>
    <property type="match status" value="1"/>
</dbReference>
<comment type="similarity">
    <text evidence="2">Belongs to the CobB/CobQ family. CobQ subfamily.</text>
</comment>
<dbReference type="EC" id="6.3.5.11" evidence="9"/>
<comment type="catalytic activity">
    <reaction evidence="9">
        <text>cob(II)yrinate + 2 L-glutamine + 2 ATP + 2 H2O = cob(II)yrinate a,c diamide + 2 L-glutamate + 2 ADP + 2 phosphate + 2 H(+)</text>
        <dbReference type="Rhea" id="RHEA:26289"/>
        <dbReference type="ChEBI" id="CHEBI:15377"/>
        <dbReference type="ChEBI" id="CHEBI:15378"/>
        <dbReference type="ChEBI" id="CHEBI:29985"/>
        <dbReference type="ChEBI" id="CHEBI:30616"/>
        <dbReference type="ChEBI" id="CHEBI:43474"/>
        <dbReference type="ChEBI" id="CHEBI:58359"/>
        <dbReference type="ChEBI" id="CHEBI:58537"/>
        <dbReference type="ChEBI" id="CHEBI:58894"/>
        <dbReference type="ChEBI" id="CHEBI:456216"/>
        <dbReference type="EC" id="6.3.5.11"/>
    </reaction>
</comment>
<accession>A0A1I1Q5E3</accession>
<dbReference type="InterPro" id="IPR004484">
    <property type="entry name" value="CbiA/CobB_synth"/>
</dbReference>
<evidence type="ECO:0000259" key="11">
    <source>
        <dbReference type="Pfam" id="PF07685"/>
    </source>
</evidence>
<dbReference type="Proteomes" id="UP000198611">
    <property type="component" value="Unassembled WGS sequence"/>
</dbReference>
<dbReference type="SUPFAM" id="SSF52540">
    <property type="entry name" value="P-loop containing nucleoside triphosphate hydrolases"/>
    <property type="match status" value="1"/>
</dbReference>
<dbReference type="UniPathway" id="UPA00148">
    <property type="reaction ID" value="UER00231"/>
</dbReference>
<dbReference type="OrthoDB" id="9764035at2"/>
<dbReference type="PROSITE" id="PS51274">
    <property type="entry name" value="GATASE_COBBQ"/>
    <property type="match status" value="1"/>
</dbReference>
<keyword evidence="8 9" id="KW-0315">Glutamine amidotransferase</keyword>
<dbReference type="RefSeq" id="WP_093427644.1">
    <property type="nucleotide sequence ID" value="NZ_FOMJ01000002.1"/>
</dbReference>
<keyword evidence="4 9" id="KW-0436">Ligase</keyword>
<keyword evidence="6 9" id="KW-0067">ATP-binding</keyword>
<proteinExistence type="inferred from homology"/>
<evidence type="ECO:0000313" key="12">
    <source>
        <dbReference type="EMBL" id="SFD17192.1"/>
    </source>
</evidence>
<comment type="pathway">
    <text evidence="9">Cofactor biosynthesis; adenosylcobalamin biosynthesis; cob(II)yrinate a,c-diamide from sirohydrochlorin (anaerobic route): step 10/10.</text>
</comment>
<gene>
    <name evidence="9" type="primary">cbiA</name>
    <name evidence="12" type="ORF">SAMN05660831_00990</name>
</gene>
<dbReference type="GO" id="GO:0009236">
    <property type="term" value="P:cobalamin biosynthetic process"/>
    <property type="evidence" value="ECO:0007669"/>
    <property type="project" value="UniProtKB-UniRule"/>
</dbReference>
<dbReference type="Pfam" id="PF07685">
    <property type="entry name" value="GATase_3"/>
    <property type="match status" value="1"/>
</dbReference>
<dbReference type="STRING" id="1123397.SAMN05660831_00990"/>
<feature type="domain" description="CobB/CobQ-like glutamine amidotransferase" evidence="11">
    <location>
        <begin position="238"/>
        <end position="419"/>
    </location>
</feature>
<keyword evidence="7 9" id="KW-0460">Magnesium</keyword>
<dbReference type="Pfam" id="PF01656">
    <property type="entry name" value="CbiA"/>
    <property type="match status" value="1"/>
</dbReference>
<comment type="cofactor">
    <cofactor evidence="1 9">
        <name>Mg(2+)</name>
        <dbReference type="ChEBI" id="CHEBI:18420"/>
    </cofactor>
</comment>
<protein>
    <recommendedName>
        <fullName evidence="9">Cobyrinate a,c-diamide synthase</fullName>
        <ecNumber evidence="9">6.3.5.11</ecNumber>
    </recommendedName>
    <alternativeName>
        <fullName evidence="9">Cobyrinic acid a,c-diamide synthetase</fullName>
    </alternativeName>
</protein>
<organism evidence="12 13">
    <name type="scientific">Thiohalospira halophila DSM 15071</name>
    <dbReference type="NCBI Taxonomy" id="1123397"/>
    <lineage>
        <taxon>Bacteria</taxon>
        <taxon>Pseudomonadati</taxon>
        <taxon>Pseudomonadota</taxon>
        <taxon>Gammaproteobacteria</taxon>
        <taxon>Thiohalospirales</taxon>
        <taxon>Thiohalospiraceae</taxon>
        <taxon>Thiohalospira</taxon>
    </lineage>
</organism>
<evidence type="ECO:0000256" key="4">
    <source>
        <dbReference type="ARBA" id="ARBA00022598"/>
    </source>
</evidence>
<evidence type="ECO:0000256" key="3">
    <source>
        <dbReference type="ARBA" id="ARBA00022573"/>
    </source>
</evidence>
<evidence type="ECO:0000256" key="6">
    <source>
        <dbReference type="ARBA" id="ARBA00022840"/>
    </source>
</evidence>
<dbReference type="InterPro" id="IPR002586">
    <property type="entry name" value="CobQ/CobB/MinD/ParA_Nub-bd_dom"/>
</dbReference>
<dbReference type="AlphaFoldDB" id="A0A1I1Q5E3"/>
<dbReference type="GO" id="GO:0042242">
    <property type="term" value="F:cobyrinic acid a,c-diamide synthase activity"/>
    <property type="evidence" value="ECO:0007669"/>
    <property type="project" value="UniProtKB-UniRule"/>
</dbReference>
<sequence>MSRSCPAAFIAAPGSGHGKTTVTAGLARYHRNQGRRVRVFKTGPDFLDPMVLERAAGHPVEPLHLWMVGEEACRRMLAEAAEEADLILVEGSMGLFDGDPSGADLAVAFGLPVMALVDASGMGQTFGAMVHGLATWRDDLTMAGVIANRTGSAGHGRMLEAATPAGVPFFGALPRDEGLHVPDRHLGLVQAGEIDDLDQRLEAAAAAIEAAGITDLPEPVAFEPGPEVEPVPRLEGVRIAIARDAAFAFLYPGNLALLEAMGVETVFFSPVAGDRLPAADAVWIPGGYPELHLDALAANEGLKADLREHHAAGRPLLAECGGLLYLLEELADTEGHAAAMAGLLQGRGEMAGKLQGLGLQEAPLPEGDLRGHTFHHSRAEVGLEPIAHCRRARDGGSAAEAVYRDGRLTATYLHAWFPSNPEAIAALFAP</sequence>
<comment type="similarity">
    <text evidence="9">Belongs to the CobB/CbiA family.</text>
</comment>
<dbReference type="Gene3D" id="3.40.50.300">
    <property type="entry name" value="P-loop containing nucleotide triphosphate hydrolases"/>
    <property type="match status" value="1"/>
</dbReference>